<comment type="catalytic activity">
    <reaction evidence="9 10">
        <text>heme b + 2 H(+) = protoporphyrin IX + Fe(2+)</text>
        <dbReference type="Rhea" id="RHEA:22584"/>
        <dbReference type="ChEBI" id="CHEBI:15378"/>
        <dbReference type="ChEBI" id="CHEBI:29033"/>
        <dbReference type="ChEBI" id="CHEBI:57306"/>
        <dbReference type="ChEBI" id="CHEBI:60344"/>
        <dbReference type="EC" id="4.98.1.1"/>
    </reaction>
</comment>
<dbReference type="FunFam" id="3.40.50.1400:FF:000002">
    <property type="entry name" value="Ferrochelatase"/>
    <property type="match status" value="1"/>
</dbReference>
<comment type="catalytic activity">
    <reaction evidence="8">
        <text>Fe-coproporphyrin III + 2 H(+) = coproporphyrin III + Fe(2+)</text>
        <dbReference type="Rhea" id="RHEA:49572"/>
        <dbReference type="ChEBI" id="CHEBI:15378"/>
        <dbReference type="ChEBI" id="CHEBI:29033"/>
        <dbReference type="ChEBI" id="CHEBI:68438"/>
        <dbReference type="ChEBI" id="CHEBI:131725"/>
        <dbReference type="EC" id="4.99.1.9"/>
    </reaction>
    <physiologicalReaction direction="right-to-left" evidence="8">
        <dbReference type="Rhea" id="RHEA:49574"/>
    </physiologicalReaction>
</comment>
<dbReference type="EC" id="4.98.1.1" evidence="9 10"/>
<evidence type="ECO:0000256" key="1">
    <source>
        <dbReference type="ARBA" id="ARBA00007718"/>
    </source>
</evidence>
<dbReference type="GO" id="GO:0046872">
    <property type="term" value="F:metal ion binding"/>
    <property type="evidence" value="ECO:0007669"/>
    <property type="project" value="UniProtKB-KW"/>
</dbReference>
<evidence type="ECO:0000256" key="7">
    <source>
        <dbReference type="ARBA" id="ARBA00023244"/>
    </source>
</evidence>
<keyword evidence="3 9" id="KW-0479">Metal-binding</keyword>
<evidence type="ECO:0000256" key="5">
    <source>
        <dbReference type="ARBA" id="ARBA00023133"/>
    </source>
</evidence>
<dbReference type="SUPFAM" id="SSF53800">
    <property type="entry name" value="Chelatase"/>
    <property type="match status" value="1"/>
</dbReference>
<name>A0A4S8F9B6_9BURK</name>
<feature type="binding site" evidence="9">
    <location>
        <position position="213"/>
    </location>
    <ligand>
        <name>Fe(2+)</name>
        <dbReference type="ChEBI" id="CHEBI:29033"/>
    </ligand>
</feature>
<dbReference type="PANTHER" id="PTHR11108:SF1">
    <property type="entry name" value="FERROCHELATASE, MITOCHONDRIAL"/>
    <property type="match status" value="1"/>
</dbReference>
<dbReference type="AlphaFoldDB" id="A0A4S8F9B6"/>
<evidence type="ECO:0000256" key="10">
    <source>
        <dbReference type="RuleBase" id="RU000607"/>
    </source>
</evidence>
<feature type="binding site" evidence="9">
    <location>
        <position position="294"/>
    </location>
    <ligand>
        <name>Fe(2+)</name>
        <dbReference type="ChEBI" id="CHEBI:29033"/>
    </ligand>
</feature>
<dbReference type="InterPro" id="IPR033644">
    <property type="entry name" value="Ferrochelatase_C"/>
</dbReference>
<dbReference type="PANTHER" id="PTHR11108">
    <property type="entry name" value="FERROCHELATASE"/>
    <property type="match status" value="1"/>
</dbReference>
<dbReference type="InterPro" id="IPR033659">
    <property type="entry name" value="Ferrochelatase_N"/>
</dbReference>
<accession>A0A4S8F9B6</accession>
<dbReference type="RefSeq" id="WP_136572736.1">
    <property type="nucleotide sequence ID" value="NZ_STFG01000003.1"/>
</dbReference>
<evidence type="ECO:0000313" key="11">
    <source>
        <dbReference type="EMBL" id="THU04173.1"/>
    </source>
</evidence>
<comment type="function">
    <text evidence="9 10">Catalyzes the ferrous insertion into protoporphyrin IX.</text>
</comment>
<dbReference type="GO" id="GO:0004325">
    <property type="term" value="F:ferrochelatase activity"/>
    <property type="evidence" value="ECO:0007669"/>
    <property type="project" value="UniProtKB-UniRule"/>
</dbReference>
<organism evidence="11 12">
    <name type="scientific">Lampropedia puyangensis</name>
    <dbReference type="NCBI Taxonomy" id="1330072"/>
    <lineage>
        <taxon>Bacteria</taxon>
        <taxon>Pseudomonadati</taxon>
        <taxon>Pseudomonadota</taxon>
        <taxon>Betaproteobacteria</taxon>
        <taxon>Burkholderiales</taxon>
        <taxon>Comamonadaceae</taxon>
        <taxon>Lampropedia</taxon>
    </lineage>
</organism>
<dbReference type="CDD" id="cd03411">
    <property type="entry name" value="Ferrochelatase_N"/>
    <property type="match status" value="1"/>
</dbReference>
<dbReference type="EMBL" id="STFG01000003">
    <property type="protein sequence ID" value="THU04173.1"/>
    <property type="molecule type" value="Genomic_DNA"/>
</dbReference>
<dbReference type="NCBIfam" id="TIGR00109">
    <property type="entry name" value="hemH"/>
    <property type="match status" value="1"/>
</dbReference>
<dbReference type="InterPro" id="IPR019772">
    <property type="entry name" value="Ferrochelatase_AS"/>
</dbReference>
<gene>
    <name evidence="9" type="primary">hemH</name>
    <name evidence="11" type="ORF">E9531_04925</name>
</gene>
<dbReference type="OrthoDB" id="9809741at2"/>
<dbReference type="Proteomes" id="UP000308917">
    <property type="component" value="Unassembled WGS sequence"/>
</dbReference>
<dbReference type="Gene3D" id="3.40.50.1400">
    <property type="match status" value="2"/>
</dbReference>
<keyword evidence="2 9" id="KW-0963">Cytoplasm</keyword>
<dbReference type="PROSITE" id="PS00534">
    <property type="entry name" value="FERROCHELATASE"/>
    <property type="match status" value="1"/>
</dbReference>
<comment type="subcellular location">
    <subcellularLocation>
        <location evidence="9 10">Cytoplasm</location>
    </subcellularLocation>
</comment>
<evidence type="ECO:0000256" key="3">
    <source>
        <dbReference type="ARBA" id="ARBA00022723"/>
    </source>
</evidence>
<protein>
    <recommendedName>
        <fullName evidence="9 10">Ferrochelatase</fullName>
        <ecNumber evidence="9 10">4.98.1.1</ecNumber>
    </recommendedName>
    <alternativeName>
        <fullName evidence="9">Heme synthase</fullName>
    </alternativeName>
    <alternativeName>
        <fullName evidence="9">Protoheme ferro-lyase</fullName>
    </alternativeName>
</protein>
<keyword evidence="5 9" id="KW-0350">Heme biosynthesis</keyword>
<evidence type="ECO:0000313" key="12">
    <source>
        <dbReference type="Proteomes" id="UP000308917"/>
    </source>
</evidence>
<evidence type="ECO:0000256" key="9">
    <source>
        <dbReference type="HAMAP-Rule" id="MF_00323"/>
    </source>
</evidence>
<comment type="caution">
    <text evidence="11">The sequence shown here is derived from an EMBL/GenBank/DDBJ whole genome shotgun (WGS) entry which is preliminary data.</text>
</comment>
<evidence type="ECO:0000256" key="4">
    <source>
        <dbReference type="ARBA" id="ARBA00023004"/>
    </source>
</evidence>
<dbReference type="UniPathway" id="UPA00252">
    <property type="reaction ID" value="UER00325"/>
</dbReference>
<sequence>MTQMAHTSNHPKTSAADHVGIVLCNLGTPSEPTPSAVRQYLAEFLSDPRVVEIPGLLWKPILHGLILPRRPKASAQKYQKIWLKDGGSPLLHYTQKQATLLRGWLEEAGVQGVEVATGMRYGAPSLLQQLQAWYQQGMRRMLIVPMYPQYSGTTTASVYDLAYQWAQSKRDIPDLRIVKEYAQAEGYIAALARRVVEHWQTHGRPDQLIMSYHGIPARNVELGDPYQAQCIQTSELLAQRLGLPKNQYLVTFQSRFGKAKWLEPYTQPTLERLAQQGTRVVDVICPGFSADCLETLEEINMEVRDAFIENGGQEFRYIPCLNEHPEWISALRDLVVTNLNGWLR</sequence>
<keyword evidence="7 9" id="KW-0627">Porphyrin biosynthesis</keyword>
<comment type="pathway">
    <text evidence="9 10">Porphyrin-containing compound metabolism; protoheme biosynthesis; protoheme from protoporphyrin-IX: step 1/1.</text>
</comment>
<evidence type="ECO:0000256" key="6">
    <source>
        <dbReference type="ARBA" id="ARBA00023239"/>
    </source>
</evidence>
<comment type="similarity">
    <text evidence="1 9 10">Belongs to the ferrochelatase family.</text>
</comment>
<evidence type="ECO:0000256" key="2">
    <source>
        <dbReference type="ARBA" id="ARBA00022490"/>
    </source>
</evidence>
<dbReference type="HAMAP" id="MF_00323">
    <property type="entry name" value="Ferrochelatase"/>
    <property type="match status" value="1"/>
</dbReference>
<dbReference type="Pfam" id="PF00762">
    <property type="entry name" value="Ferrochelatase"/>
    <property type="match status" value="1"/>
</dbReference>
<keyword evidence="12" id="KW-1185">Reference proteome</keyword>
<dbReference type="GO" id="GO:0006783">
    <property type="term" value="P:heme biosynthetic process"/>
    <property type="evidence" value="ECO:0007669"/>
    <property type="project" value="UniProtKB-UniRule"/>
</dbReference>
<evidence type="ECO:0000256" key="8">
    <source>
        <dbReference type="ARBA" id="ARBA00024536"/>
    </source>
</evidence>
<keyword evidence="4 9" id="KW-0408">Iron</keyword>
<reference evidence="11 12" key="1">
    <citation type="journal article" date="2015" name="Antonie Van Leeuwenhoek">
        <title>Lampropedia puyangensis sp. nov., isolated from symptomatic bark of Populus ? euramericana canker and emended description of Lampropedia hyalina (Ehrenberg 1832) Lee et al. 2004.</title>
        <authorList>
            <person name="Li Y."/>
            <person name="Wang T."/>
            <person name="Piao C.G."/>
            <person name="Wang L.F."/>
            <person name="Tian G.Z."/>
            <person name="Zhu T.H."/>
            <person name="Guo M.W."/>
        </authorList>
    </citation>
    <scope>NUCLEOTIDE SEQUENCE [LARGE SCALE GENOMIC DNA]</scope>
    <source>
        <strain evidence="11 12">2-bin</strain>
    </source>
</reference>
<dbReference type="InterPro" id="IPR001015">
    <property type="entry name" value="Ferrochelatase"/>
</dbReference>
<dbReference type="GO" id="GO:0005737">
    <property type="term" value="C:cytoplasm"/>
    <property type="evidence" value="ECO:0007669"/>
    <property type="project" value="UniProtKB-SubCell"/>
</dbReference>
<dbReference type="CDD" id="cd00419">
    <property type="entry name" value="Ferrochelatase_C"/>
    <property type="match status" value="1"/>
</dbReference>
<keyword evidence="6 9" id="KW-0456">Lyase</keyword>
<proteinExistence type="inferred from homology"/>